<dbReference type="HAMAP" id="MF_00966">
    <property type="entry name" value="G6PD"/>
    <property type="match status" value="1"/>
</dbReference>
<dbReference type="InterPro" id="IPR036291">
    <property type="entry name" value="NAD(P)-bd_dom_sf"/>
</dbReference>
<keyword evidence="4 7" id="KW-0521">NADP</keyword>
<keyword evidence="6 7" id="KW-0119">Carbohydrate metabolism</keyword>
<dbReference type="PRINTS" id="PR00079">
    <property type="entry name" value="G6PDHDRGNASE"/>
</dbReference>
<dbReference type="Gene3D" id="3.40.50.720">
    <property type="entry name" value="NAD(P)-binding Rossmann-like Domain"/>
    <property type="match status" value="1"/>
</dbReference>
<name>S3HKG6_9HYPH</name>
<sequence length="510" mass="56468">MDAAPIPPATLVIFGATGDLTRRLLIPAIINLTRSGLVGDDLKILGVGIEPGDDASLVARLDSFLATLSEPIRPETDDAWRRLRQRVSYISGDFTQDAIFLEIKKHLTSCNAAFYFAVPPQFFGPLVEKLHAHGLTTEADGCFRRIAIEKPFGTDLASARALNAHILSNISENQVYRLDHFLGKETVQNILTARFANMMIESLWNNNYIDHVQISAAEIVDVGTRGKFYDATGALRDMIPNHLFQLLAMIAMEAPNGFGAEAIRTEKSKALSALRIYTPEEAVSHAVRGAYKAGTLDGRDITAFRETKDVSPDSNTETYVALKLYVDTWRWAGVPFYLRTGKALKARDTEVVITFKQVPFAQFRKTDVNRLLPANKMVIQVQPDEGLSVEISIKSPGLSVDTVPVSLDFRYADEFDIGKMTGYESLLYDLFIGDQTLFQRADGIEAGWAAVQPFLDMWAKSSETPEAYAPGSSGPSCADELIRRDGREWHQLGEAPHNQGPKLLKKYPPN</sequence>
<dbReference type="SUPFAM" id="SSF55347">
    <property type="entry name" value="Glyceraldehyde-3-phosphate dehydrogenase-like, C-terminal domain"/>
    <property type="match status" value="1"/>
</dbReference>
<dbReference type="AlphaFoldDB" id="S3HKG6"/>
<dbReference type="Proteomes" id="UP000014411">
    <property type="component" value="Unassembled WGS sequence"/>
</dbReference>
<dbReference type="InterPro" id="IPR001282">
    <property type="entry name" value="G6P_DH"/>
</dbReference>
<comment type="similarity">
    <text evidence="2 7">Belongs to the glucose-6-phosphate dehydrogenase family.</text>
</comment>
<protein>
    <recommendedName>
        <fullName evidence="7">Glucose-6-phosphate 1-dehydrogenase</fullName>
        <shortName evidence="7">G6PD</shortName>
        <ecNumber evidence="7">1.1.1.49</ecNumber>
    </recommendedName>
</protein>
<dbReference type="eggNOG" id="COG0364">
    <property type="taxonomic scope" value="Bacteria"/>
</dbReference>
<dbReference type="SUPFAM" id="SSF51735">
    <property type="entry name" value="NAD(P)-binding Rossmann-fold domains"/>
    <property type="match status" value="1"/>
</dbReference>
<gene>
    <name evidence="7" type="primary">zwf</name>
    <name evidence="10" type="ORF">RGCCGE502_05539</name>
</gene>
<dbReference type="EC" id="1.1.1.49" evidence="7"/>
<feature type="binding site" evidence="7">
    <location>
        <position position="184"/>
    </location>
    <ligand>
        <name>substrate</name>
    </ligand>
</feature>
<reference evidence="10 11" key="1">
    <citation type="journal article" date="2012" name="J. Bacteriol.">
        <title>Genome sequence of Rhizobium grahamii CCGE502, a broad-host-range symbiont with low nodulation competitiveness in Phaseolus vulgaris.</title>
        <authorList>
            <person name="Althabegoiti M.J."/>
            <person name="Lozano L."/>
            <person name="Torres-Tejerizo G."/>
            <person name="Ormeno-Orrillo E."/>
            <person name="Rogel M.A."/>
            <person name="Gonzalez V."/>
            <person name="Martinez-Romero E."/>
        </authorList>
    </citation>
    <scope>NUCLEOTIDE SEQUENCE [LARGE SCALE GENOMIC DNA]</scope>
    <source>
        <strain evidence="10 11">CCGE 502</strain>
    </source>
</reference>
<proteinExistence type="inferred from homology"/>
<dbReference type="EMBL" id="AEYE02000007">
    <property type="protein sequence ID" value="EPE99287.1"/>
    <property type="molecule type" value="Genomic_DNA"/>
</dbReference>
<dbReference type="UniPathway" id="UPA00115">
    <property type="reaction ID" value="UER00408"/>
</dbReference>
<dbReference type="HOGENOM" id="CLU_013524_5_1_5"/>
<dbReference type="GO" id="GO:0005829">
    <property type="term" value="C:cytosol"/>
    <property type="evidence" value="ECO:0007669"/>
    <property type="project" value="TreeGrafter"/>
</dbReference>
<evidence type="ECO:0000256" key="6">
    <source>
        <dbReference type="ARBA" id="ARBA00023277"/>
    </source>
</evidence>
<feature type="binding site" evidence="7">
    <location>
        <position position="180"/>
    </location>
    <ligand>
        <name>substrate</name>
    </ligand>
</feature>
<evidence type="ECO:0000256" key="5">
    <source>
        <dbReference type="ARBA" id="ARBA00023002"/>
    </source>
</evidence>
<feature type="binding site" evidence="7">
    <location>
        <position position="237"/>
    </location>
    <ligand>
        <name>substrate</name>
    </ligand>
</feature>
<evidence type="ECO:0000256" key="7">
    <source>
        <dbReference type="HAMAP-Rule" id="MF_00966"/>
    </source>
</evidence>
<dbReference type="PIRSF" id="PIRSF000110">
    <property type="entry name" value="G6PD"/>
    <property type="match status" value="1"/>
</dbReference>
<evidence type="ECO:0000313" key="10">
    <source>
        <dbReference type="EMBL" id="EPE99287.1"/>
    </source>
</evidence>
<evidence type="ECO:0000256" key="1">
    <source>
        <dbReference type="ARBA" id="ARBA00004937"/>
    </source>
</evidence>
<keyword evidence="3 7" id="KW-0313">Glucose metabolism</keyword>
<comment type="caution">
    <text evidence="10">The sequence shown here is derived from an EMBL/GenBank/DDBJ whole genome shotgun (WGS) entry which is preliminary data.</text>
</comment>
<evidence type="ECO:0000313" key="11">
    <source>
        <dbReference type="Proteomes" id="UP000014411"/>
    </source>
</evidence>
<keyword evidence="5 7" id="KW-0560">Oxidoreductase</keyword>
<evidence type="ECO:0000259" key="8">
    <source>
        <dbReference type="Pfam" id="PF00479"/>
    </source>
</evidence>
<feature type="binding site" evidence="7">
    <location>
        <position position="150"/>
    </location>
    <ligand>
        <name>NADP(+)</name>
        <dbReference type="ChEBI" id="CHEBI:58349"/>
    </ligand>
</feature>
<dbReference type="STRING" id="990285.RGCCGE502_05539"/>
<feature type="binding site" evidence="7">
    <location>
        <begin position="15"/>
        <end position="22"/>
    </location>
    <ligand>
        <name>NADP(+)</name>
        <dbReference type="ChEBI" id="CHEBI:58349"/>
    </ligand>
</feature>
<feature type="domain" description="Glucose-6-phosphate dehydrogenase NAD-binding" evidence="8">
    <location>
        <begin position="12"/>
        <end position="189"/>
    </location>
</feature>
<dbReference type="PROSITE" id="PS00069">
    <property type="entry name" value="G6P_DEHYDROGENASE"/>
    <property type="match status" value="1"/>
</dbReference>
<comment type="pathway">
    <text evidence="1 7">Carbohydrate degradation; pentose phosphate pathway; D-ribulose 5-phosphate from D-glucose 6-phosphate (oxidative stage): step 1/3.</text>
</comment>
<dbReference type="Gene3D" id="3.30.360.10">
    <property type="entry name" value="Dihydrodipicolinate Reductase, domain 2"/>
    <property type="match status" value="1"/>
</dbReference>
<comment type="function">
    <text evidence="7">Catalyzes the oxidation of glucose 6-phosphate to 6-phosphogluconolactone.</text>
</comment>
<dbReference type="PANTHER" id="PTHR23429:SF0">
    <property type="entry name" value="GLUCOSE-6-PHOSPHATE 1-DEHYDROGENASE"/>
    <property type="match status" value="1"/>
</dbReference>
<evidence type="ECO:0000256" key="4">
    <source>
        <dbReference type="ARBA" id="ARBA00022857"/>
    </source>
</evidence>
<dbReference type="GO" id="GO:0004345">
    <property type="term" value="F:glucose-6-phosphate dehydrogenase activity"/>
    <property type="evidence" value="ECO:0007669"/>
    <property type="project" value="UniProtKB-UniRule"/>
</dbReference>
<feature type="binding site" evidence="7">
    <location>
        <position position="218"/>
    </location>
    <ligand>
        <name>substrate</name>
    </ligand>
</feature>
<feature type="active site" description="Proton acceptor" evidence="7">
    <location>
        <position position="242"/>
    </location>
</feature>
<dbReference type="GO" id="GO:0006006">
    <property type="term" value="P:glucose metabolic process"/>
    <property type="evidence" value="ECO:0007669"/>
    <property type="project" value="UniProtKB-KW"/>
</dbReference>
<dbReference type="PANTHER" id="PTHR23429">
    <property type="entry name" value="GLUCOSE-6-PHOSPHATE 1-DEHYDROGENASE G6PD"/>
    <property type="match status" value="1"/>
</dbReference>
<feature type="domain" description="Glucose-6-phosphate dehydrogenase C-terminal" evidence="9">
    <location>
        <begin position="192"/>
        <end position="490"/>
    </location>
</feature>
<accession>S3HKG6</accession>
<feature type="binding site" evidence="7">
    <location>
        <begin position="93"/>
        <end position="94"/>
    </location>
    <ligand>
        <name>NADP(+)</name>
        <dbReference type="ChEBI" id="CHEBI:58349"/>
    </ligand>
</feature>
<organism evidence="10 11">
    <name type="scientific">Rhizobium grahamii CCGE 502</name>
    <dbReference type="NCBI Taxonomy" id="990285"/>
    <lineage>
        <taxon>Bacteria</taxon>
        <taxon>Pseudomonadati</taxon>
        <taxon>Pseudomonadota</taxon>
        <taxon>Alphaproteobacteria</taxon>
        <taxon>Hyphomicrobiales</taxon>
        <taxon>Rhizobiaceae</taxon>
        <taxon>Rhizobium/Agrobacterium group</taxon>
        <taxon>Rhizobium</taxon>
    </lineage>
</organism>
<dbReference type="RefSeq" id="WP_016553180.1">
    <property type="nucleotide sequence ID" value="NZ_AEYE02000007.1"/>
</dbReference>
<dbReference type="GO" id="GO:0050661">
    <property type="term" value="F:NADP binding"/>
    <property type="evidence" value="ECO:0007669"/>
    <property type="project" value="UniProtKB-UniRule"/>
</dbReference>
<dbReference type="InterPro" id="IPR022674">
    <property type="entry name" value="G6P_DH_NAD-bd"/>
</dbReference>
<feature type="binding site" evidence="7">
    <location>
        <position position="342"/>
    </location>
    <ligand>
        <name>substrate</name>
    </ligand>
</feature>
<evidence type="ECO:0000256" key="3">
    <source>
        <dbReference type="ARBA" id="ARBA00022526"/>
    </source>
</evidence>
<dbReference type="Pfam" id="PF02781">
    <property type="entry name" value="G6PD_C"/>
    <property type="match status" value="1"/>
</dbReference>
<dbReference type="GO" id="GO:0009051">
    <property type="term" value="P:pentose-phosphate shunt, oxidative branch"/>
    <property type="evidence" value="ECO:0007669"/>
    <property type="project" value="TreeGrafter"/>
</dbReference>
<comment type="caution">
    <text evidence="7">Lacks conserved residue(s) required for the propagation of feature annotation.</text>
</comment>
<comment type="catalytic activity">
    <reaction evidence="7">
        <text>D-glucose 6-phosphate + NADP(+) = 6-phospho-D-glucono-1,5-lactone + NADPH + H(+)</text>
        <dbReference type="Rhea" id="RHEA:15841"/>
        <dbReference type="ChEBI" id="CHEBI:15378"/>
        <dbReference type="ChEBI" id="CHEBI:57783"/>
        <dbReference type="ChEBI" id="CHEBI:57955"/>
        <dbReference type="ChEBI" id="CHEBI:58349"/>
        <dbReference type="ChEBI" id="CHEBI:61548"/>
        <dbReference type="EC" id="1.1.1.49"/>
    </reaction>
</comment>
<dbReference type="NCBIfam" id="TIGR00871">
    <property type="entry name" value="zwf"/>
    <property type="match status" value="1"/>
</dbReference>
<dbReference type="InterPro" id="IPR019796">
    <property type="entry name" value="G6P_DH_AS"/>
</dbReference>
<keyword evidence="11" id="KW-1185">Reference proteome</keyword>
<evidence type="ECO:0000259" key="9">
    <source>
        <dbReference type="Pfam" id="PF02781"/>
    </source>
</evidence>
<evidence type="ECO:0000256" key="2">
    <source>
        <dbReference type="ARBA" id="ARBA00009975"/>
    </source>
</evidence>
<dbReference type="InterPro" id="IPR022675">
    <property type="entry name" value="G6P_DH_C"/>
</dbReference>
<dbReference type="Pfam" id="PF00479">
    <property type="entry name" value="G6PD_N"/>
    <property type="match status" value="1"/>
</dbReference>